<gene>
    <name evidence="10" type="ORF">BW730_02490</name>
</gene>
<feature type="transmembrane region" description="Helical" evidence="7">
    <location>
        <begin position="138"/>
        <end position="161"/>
    </location>
</feature>
<keyword evidence="3" id="KW-1003">Cell membrane</keyword>
<evidence type="ECO:0000313" key="11">
    <source>
        <dbReference type="Proteomes" id="UP000188145"/>
    </source>
</evidence>
<reference evidence="11" key="1">
    <citation type="submission" date="2017-02" db="EMBL/GenBank/DDBJ databases">
        <title>Tessaracoccus aquaemaris sp. nov., isolated from the intestine of a Korean rockfish, Sebastes schlegelii, in a marine aquaculture pond.</title>
        <authorList>
            <person name="Tak E.J."/>
            <person name="Bae J.-W."/>
        </authorList>
    </citation>
    <scope>NUCLEOTIDE SEQUENCE [LARGE SCALE GENOMIC DNA]</scope>
    <source>
        <strain evidence="11">NSG39</strain>
    </source>
</reference>
<keyword evidence="6 7" id="KW-0472">Membrane</keyword>
<dbReference type="CDD" id="cd06261">
    <property type="entry name" value="TM_PBP2"/>
    <property type="match status" value="1"/>
</dbReference>
<dbReference type="Pfam" id="PF00528">
    <property type="entry name" value="BPD_transp_1"/>
    <property type="match status" value="1"/>
</dbReference>
<feature type="region of interest" description="Disordered" evidence="8">
    <location>
        <begin position="1"/>
        <end position="30"/>
    </location>
</feature>
<protein>
    <submittedName>
        <fullName evidence="10">Sugar ABC transporter permease</fullName>
    </submittedName>
</protein>
<dbReference type="AlphaFoldDB" id="A0A1Q2CSU5"/>
<keyword evidence="5 7" id="KW-1133">Transmembrane helix</keyword>
<evidence type="ECO:0000256" key="4">
    <source>
        <dbReference type="ARBA" id="ARBA00022692"/>
    </source>
</evidence>
<sequence length="307" mass="33518">MGAAHPAPGRPGRQGGEAGRPQKDKGGRSMTRRTLRATLAALKYLSLTVAAVAMMLPIALIVIGAFKGKREFLKSGPFDLPENWLDFSNFVTAFTRGGMLQAFANTSIILVISVTGTVLIGAFAAYAIDRFEFRGRAVVLGLFLLATLVPAVTTQVATFQIVNSLGIFNTRWAAILLFMGTDIVSIYIFLQFIRNIPRELDEAAALEGAGHFRIFFQIILPMLKPAIATVVIIKGIGIYNEFYTPFLYMPSRDLGVISTSLFRFMGPYGAQWEVICAGILIVLIPTLLAFLFLQRYIYSGFAAGATK</sequence>
<dbReference type="KEGG" id="tes:BW730_02490"/>
<evidence type="ECO:0000256" key="7">
    <source>
        <dbReference type="RuleBase" id="RU363032"/>
    </source>
</evidence>
<proteinExistence type="inferred from homology"/>
<comment type="subcellular location">
    <subcellularLocation>
        <location evidence="1 7">Cell membrane</location>
        <topology evidence="1 7">Multi-pass membrane protein</topology>
    </subcellularLocation>
</comment>
<feature type="transmembrane region" description="Helical" evidence="7">
    <location>
        <begin position="214"/>
        <end position="239"/>
    </location>
</feature>
<dbReference type="EMBL" id="CP019606">
    <property type="protein sequence ID" value="AQP49157.1"/>
    <property type="molecule type" value="Genomic_DNA"/>
</dbReference>
<keyword evidence="11" id="KW-1185">Reference proteome</keyword>
<dbReference type="SUPFAM" id="SSF161098">
    <property type="entry name" value="MetI-like"/>
    <property type="match status" value="1"/>
</dbReference>
<dbReference type="GO" id="GO:0055085">
    <property type="term" value="P:transmembrane transport"/>
    <property type="evidence" value="ECO:0007669"/>
    <property type="project" value="InterPro"/>
</dbReference>
<dbReference type="Gene3D" id="1.10.3720.10">
    <property type="entry name" value="MetI-like"/>
    <property type="match status" value="1"/>
</dbReference>
<keyword evidence="2 7" id="KW-0813">Transport</keyword>
<feature type="transmembrane region" description="Helical" evidence="7">
    <location>
        <begin position="102"/>
        <end position="126"/>
    </location>
</feature>
<feature type="transmembrane region" description="Helical" evidence="7">
    <location>
        <begin position="173"/>
        <end position="193"/>
    </location>
</feature>
<feature type="transmembrane region" description="Helical" evidence="7">
    <location>
        <begin position="42"/>
        <end position="66"/>
    </location>
</feature>
<evidence type="ECO:0000256" key="5">
    <source>
        <dbReference type="ARBA" id="ARBA00022989"/>
    </source>
</evidence>
<feature type="domain" description="ABC transmembrane type-1" evidence="9">
    <location>
        <begin position="103"/>
        <end position="293"/>
    </location>
</feature>
<evidence type="ECO:0000259" key="9">
    <source>
        <dbReference type="PROSITE" id="PS50928"/>
    </source>
</evidence>
<organism evidence="10 11">
    <name type="scientific">Tessaracoccus aquimaris</name>
    <dbReference type="NCBI Taxonomy" id="1332264"/>
    <lineage>
        <taxon>Bacteria</taxon>
        <taxon>Bacillati</taxon>
        <taxon>Actinomycetota</taxon>
        <taxon>Actinomycetes</taxon>
        <taxon>Propionibacteriales</taxon>
        <taxon>Propionibacteriaceae</taxon>
        <taxon>Tessaracoccus</taxon>
    </lineage>
</organism>
<evidence type="ECO:0000313" key="10">
    <source>
        <dbReference type="EMBL" id="AQP49157.1"/>
    </source>
</evidence>
<dbReference type="InterPro" id="IPR000515">
    <property type="entry name" value="MetI-like"/>
</dbReference>
<dbReference type="PANTHER" id="PTHR43744">
    <property type="entry name" value="ABC TRANSPORTER PERMEASE PROTEIN MG189-RELATED-RELATED"/>
    <property type="match status" value="1"/>
</dbReference>
<dbReference type="Proteomes" id="UP000188145">
    <property type="component" value="Chromosome"/>
</dbReference>
<dbReference type="InterPro" id="IPR035906">
    <property type="entry name" value="MetI-like_sf"/>
</dbReference>
<dbReference type="PROSITE" id="PS50928">
    <property type="entry name" value="ABC_TM1"/>
    <property type="match status" value="1"/>
</dbReference>
<evidence type="ECO:0000256" key="2">
    <source>
        <dbReference type="ARBA" id="ARBA00022448"/>
    </source>
</evidence>
<dbReference type="STRING" id="1332264.BW730_02490"/>
<name>A0A1Q2CSU5_9ACTN</name>
<evidence type="ECO:0000256" key="3">
    <source>
        <dbReference type="ARBA" id="ARBA00022475"/>
    </source>
</evidence>
<evidence type="ECO:0000256" key="1">
    <source>
        <dbReference type="ARBA" id="ARBA00004651"/>
    </source>
</evidence>
<comment type="similarity">
    <text evidence="7">Belongs to the binding-protein-dependent transport system permease family.</text>
</comment>
<dbReference type="GO" id="GO:0005886">
    <property type="term" value="C:plasma membrane"/>
    <property type="evidence" value="ECO:0007669"/>
    <property type="project" value="UniProtKB-SubCell"/>
</dbReference>
<keyword evidence="4 7" id="KW-0812">Transmembrane</keyword>
<evidence type="ECO:0000256" key="8">
    <source>
        <dbReference type="SAM" id="MobiDB-lite"/>
    </source>
</evidence>
<evidence type="ECO:0000256" key="6">
    <source>
        <dbReference type="ARBA" id="ARBA00023136"/>
    </source>
</evidence>
<accession>A0A1Q2CSU5</accession>
<dbReference type="PANTHER" id="PTHR43744:SF3">
    <property type="entry name" value="LACTOSE TRANSPORT SYSTEM PERMEASE PROTEIN LACG"/>
    <property type="match status" value="1"/>
</dbReference>
<feature type="transmembrane region" description="Helical" evidence="7">
    <location>
        <begin position="270"/>
        <end position="293"/>
    </location>
</feature>